<evidence type="ECO:0000256" key="1">
    <source>
        <dbReference type="SAM" id="SignalP"/>
    </source>
</evidence>
<dbReference type="GO" id="GO:0004497">
    <property type="term" value="F:monooxygenase activity"/>
    <property type="evidence" value="ECO:0007669"/>
    <property type="project" value="InterPro"/>
</dbReference>
<comment type="caution">
    <text evidence="2">The sequence shown here is derived from an EMBL/GenBank/DDBJ whole genome shotgun (WGS) entry which is preliminary data.</text>
</comment>
<dbReference type="Gene3D" id="1.10.630.10">
    <property type="entry name" value="Cytochrome P450"/>
    <property type="match status" value="1"/>
</dbReference>
<feature type="chain" id="PRO_5040454262" description="Cytochrome P450" evidence="1">
    <location>
        <begin position="20"/>
        <end position="265"/>
    </location>
</feature>
<dbReference type="GO" id="GO:0020037">
    <property type="term" value="F:heme binding"/>
    <property type="evidence" value="ECO:0007669"/>
    <property type="project" value="InterPro"/>
</dbReference>
<feature type="signal peptide" evidence="1">
    <location>
        <begin position="1"/>
        <end position="19"/>
    </location>
</feature>
<keyword evidence="3" id="KW-1185">Reference proteome</keyword>
<evidence type="ECO:0000313" key="3">
    <source>
        <dbReference type="Proteomes" id="UP000707071"/>
    </source>
</evidence>
<dbReference type="AlphaFoldDB" id="A0A9P7QP97"/>
<reference evidence="2 3" key="1">
    <citation type="journal article" date="2020" name="bioRxiv">
        <title>Whole genome comparisons of ergot fungi reveals the divergence and evolution of species within the genus Claviceps are the result of varying mechanisms driving genome evolution and host range expansion.</title>
        <authorList>
            <person name="Wyka S.A."/>
            <person name="Mondo S.J."/>
            <person name="Liu M."/>
            <person name="Dettman J."/>
            <person name="Nalam V."/>
            <person name="Broders K.D."/>
        </authorList>
    </citation>
    <scope>NUCLEOTIDE SEQUENCE [LARGE SCALE GENOMIC DNA]</scope>
    <source>
        <strain evidence="2 3">Clav52</strain>
    </source>
</reference>
<sequence>MVNMVIVLLSTVFLAVIYAWHRAYPRPYEDVPYSTQSERRLLGDIPDIIQFVRDGNAPEDLIADRCRRLNLPIIQLFFEPFSRPLIFLDDTAAVSNIVCTRSKELNRAPITVRTLLYFFPRSSILKQTTPEWRAQRRVWNDSMGQDFLHRIAAPKTYKVALQLMELFQLKTSIGNGRPFSVDTDFNLFALDAVWAAFLGSDLHGVRDELGELRNQHDDFCLRQPAFVDSSAALPPTVKGRLFRTIEYLNSTMNVGVTSPLSGWSR</sequence>
<dbReference type="InterPro" id="IPR036396">
    <property type="entry name" value="Cyt_P450_sf"/>
</dbReference>
<gene>
    <name evidence="2" type="ORF">E4U09_004241</name>
</gene>
<evidence type="ECO:0008006" key="4">
    <source>
        <dbReference type="Google" id="ProtNLM"/>
    </source>
</evidence>
<name>A0A9P7QP97_9HYPO</name>
<accession>A0A9P7QP97</accession>
<dbReference type="SUPFAM" id="SSF48264">
    <property type="entry name" value="Cytochrome P450"/>
    <property type="match status" value="1"/>
</dbReference>
<protein>
    <recommendedName>
        <fullName evidence="4">Cytochrome P450</fullName>
    </recommendedName>
</protein>
<proteinExistence type="predicted"/>
<evidence type="ECO:0000313" key="2">
    <source>
        <dbReference type="EMBL" id="KAG6301918.1"/>
    </source>
</evidence>
<dbReference type="GO" id="GO:0005506">
    <property type="term" value="F:iron ion binding"/>
    <property type="evidence" value="ECO:0007669"/>
    <property type="project" value="InterPro"/>
</dbReference>
<dbReference type="GO" id="GO:0016705">
    <property type="term" value="F:oxidoreductase activity, acting on paired donors, with incorporation or reduction of molecular oxygen"/>
    <property type="evidence" value="ECO:0007669"/>
    <property type="project" value="InterPro"/>
</dbReference>
<organism evidence="2 3">
    <name type="scientific">Claviceps aff. purpurea</name>
    <dbReference type="NCBI Taxonomy" id="1967640"/>
    <lineage>
        <taxon>Eukaryota</taxon>
        <taxon>Fungi</taxon>
        <taxon>Dikarya</taxon>
        <taxon>Ascomycota</taxon>
        <taxon>Pezizomycotina</taxon>
        <taxon>Sordariomycetes</taxon>
        <taxon>Hypocreomycetidae</taxon>
        <taxon>Hypocreales</taxon>
        <taxon>Clavicipitaceae</taxon>
        <taxon>Claviceps</taxon>
    </lineage>
</organism>
<dbReference type="EMBL" id="SRRH01000034">
    <property type="protein sequence ID" value="KAG6301918.1"/>
    <property type="molecule type" value="Genomic_DNA"/>
</dbReference>
<dbReference type="Proteomes" id="UP000707071">
    <property type="component" value="Unassembled WGS sequence"/>
</dbReference>
<keyword evidence="1" id="KW-0732">Signal</keyword>